<dbReference type="InterPro" id="IPR005471">
    <property type="entry name" value="Tscrpt_reg_IclR_N"/>
</dbReference>
<dbReference type="InterPro" id="IPR036388">
    <property type="entry name" value="WH-like_DNA-bd_sf"/>
</dbReference>
<dbReference type="InterPro" id="IPR036390">
    <property type="entry name" value="WH_DNA-bd_sf"/>
</dbReference>
<dbReference type="PANTHER" id="PTHR30136">
    <property type="entry name" value="HELIX-TURN-HELIX TRANSCRIPTIONAL REGULATOR, ICLR FAMILY"/>
    <property type="match status" value="1"/>
</dbReference>
<evidence type="ECO:0000256" key="3">
    <source>
        <dbReference type="ARBA" id="ARBA00023163"/>
    </source>
</evidence>
<evidence type="ECO:0000313" key="7">
    <source>
        <dbReference type="Proteomes" id="UP000185568"/>
    </source>
</evidence>
<dbReference type="PANTHER" id="PTHR30136:SF24">
    <property type="entry name" value="HTH-TYPE TRANSCRIPTIONAL REPRESSOR ALLR"/>
    <property type="match status" value="1"/>
</dbReference>
<dbReference type="SUPFAM" id="SSF55781">
    <property type="entry name" value="GAF domain-like"/>
    <property type="match status" value="1"/>
</dbReference>
<name>A0A1Q8Q1Q0_9BACI</name>
<dbReference type="OrthoDB" id="9778379at2"/>
<dbReference type="Gene3D" id="1.10.10.10">
    <property type="entry name" value="Winged helix-like DNA-binding domain superfamily/Winged helix DNA-binding domain"/>
    <property type="match status" value="1"/>
</dbReference>
<dbReference type="GO" id="GO:0003677">
    <property type="term" value="F:DNA binding"/>
    <property type="evidence" value="ECO:0007669"/>
    <property type="project" value="UniProtKB-KW"/>
</dbReference>
<keyword evidence="2" id="KW-0238">DNA-binding</keyword>
<dbReference type="STRING" id="1714264.BTO30_15895"/>
<dbReference type="SUPFAM" id="SSF46785">
    <property type="entry name" value="Winged helix' DNA-binding domain"/>
    <property type="match status" value="1"/>
</dbReference>
<protein>
    <recommendedName>
        <fullName evidence="8">IclR family transcriptional regulator</fullName>
    </recommendedName>
</protein>
<feature type="domain" description="IclR-ED" evidence="5">
    <location>
        <begin position="70"/>
        <end position="253"/>
    </location>
</feature>
<feature type="domain" description="HTH iclR-type" evidence="4">
    <location>
        <begin position="7"/>
        <end position="69"/>
    </location>
</feature>
<evidence type="ECO:0000259" key="4">
    <source>
        <dbReference type="PROSITE" id="PS51077"/>
    </source>
</evidence>
<sequence>MPGPELLSSVQNAIRVMRQFSLDEPELGITELNERLGISKSSIYRVLQTLCAEHIIQQNPETKKYHLGLTAFEIGCVVYNDIQVCQVALPLLQKMHLKLPVVIQLVVYDRGTVIHLLKLPEKRETRTFNRMGKRVPANATAAGKVLLAYQSEKEIERLCSIGFKSFTPNTLTKPEVLLSELAAIKENGYAFSKEEFKVGMCALAVPVFDEITNQIVAAISVTGPKKILSPAQIQIYLREMKMYSRLISEQLDLE</sequence>
<gene>
    <name evidence="6" type="ORF">BTO30_15895</name>
</gene>
<dbReference type="AlphaFoldDB" id="A0A1Q8Q1Q0"/>
<evidence type="ECO:0000256" key="2">
    <source>
        <dbReference type="ARBA" id="ARBA00023125"/>
    </source>
</evidence>
<dbReference type="PROSITE" id="PS51077">
    <property type="entry name" value="HTH_ICLR"/>
    <property type="match status" value="1"/>
</dbReference>
<dbReference type="GO" id="GO:0045892">
    <property type="term" value="P:negative regulation of DNA-templated transcription"/>
    <property type="evidence" value="ECO:0007669"/>
    <property type="project" value="TreeGrafter"/>
</dbReference>
<dbReference type="Proteomes" id="UP000185568">
    <property type="component" value="Unassembled WGS sequence"/>
</dbReference>
<proteinExistence type="predicted"/>
<keyword evidence="1" id="KW-0805">Transcription regulation</keyword>
<dbReference type="GO" id="GO:0003700">
    <property type="term" value="F:DNA-binding transcription factor activity"/>
    <property type="evidence" value="ECO:0007669"/>
    <property type="project" value="TreeGrafter"/>
</dbReference>
<keyword evidence="7" id="KW-1185">Reference proteome</keyword>
<keyword evidence="3" id="KW-0804">Transcription</keyword>
<dbReference type="PROSITE" id="PS51078">
    <property type="entry name" value="ICLR_ED"/>
    <property type="match status" value="1"/>
</dbReference>
<dbReference type="EMBL" id="MSDU01000061">
    <property type="protein sequence ID" value="OLN21264.1"/>
    <property type="molecule type" value="Genomic_DNA"/>
</dbReference>
<evidence type="ECO:0000313" key="6">
    <source>
        <dbReference type="EMBL" id="OLN21264.1"/>
    </source>
</evidence>
<dbReference type="Gene3D" id="3.30.450.40">
    <property type="match status" value="1"/>
</dbReference>
<comment type="caution">
    <text evidence="6">The sequence shown here is derived from an EMBL/GenBank/DDBJ whole genome shotgun (WGS) entry which is preliminary data.</text>
</comment>
<dbReference type="InterPro" id="IPR050707">
    <property type="entry name" value="HTH_MetabolicPath_Reg"/>
</dbReference>
<dbReference type="RefSeq" id="WP_075399675.1">
    <property type="nucleotide sequence ID" value="NZ_MSDU01000061.1"/>
</dbReference>
<evidence type="ECO:0000256" key="1">
    <source>
        <dbReference type="ARBA" id="ARBA00023015"/>
    </source>
</evidence>
<dbReference type="InterPro" id="IPR029016">
    <property type="entry name" value="GAF-like_dom_sf"/>
</dbReference>
<dbReference type="Pfam" id="PF09339">
    <property type="entry name" value="HTH_IclR"/>
    <property type="match status" value="1"/>
</dbReference>
<dbReference type="SMART" id="SM00346">
    <property type="entry name" value="HTH_ICLR"/>
    <property type="match status" value="1"/>
</dbReference>
<organism evidence="6 7">
    <name type="scientific">Domibacillus antri</name>
    <dbReference type="NCBI Taxonomy" id="1714264"/>
    <lineage>
        <taxon>Bacteria</taxon>
        <taxon>Bacillati</taxon>
        <taxon>Bacillota</taxon>
        <taxon>Bacilli</taxon>
        <taxon>Bacillales</taxon>
        <taxon>Bacillaceae</taxon>
        <taxon>Domibacillus</taxon>
    </lineage>
</organism>
<reference evidence="6 7" key="1">
    <citation type="submission" date="2016-12" db="EMBL/GenBank/DDBJ databases">
        <title>Domibacillus antri genome sequencing.</title>
        <authorList>
            <person name="Verma A."/>
            <person name="Krishnamurthi S."/>
        </authorList>
    </citation>
    <scope>NUCLEOTIDE SEQUENCE [LARGE SCALE GENOMIC DNA]</scope>
    <source>
        <strain evidence="6 7">XD80</strain>
    </source>
</reference>
<evidence type="ECO:0008006" key="8">
    <source>
        <dbReference type="Google" id="ProtNLM"/>
    </source>
</evidence>
<dbReference type="InterPro" id="IPR014757">
    <property type="entry name" value="Tscrpt_reg_IclR_C"/>
</dbReference>
<dbReference type="Pfam" id="PF01614">
    <property type="entry name" value="IclR_C"/>
    <property type="match status" value="1"/>
</dbReference>
<accession>A0A1Q8Q1Q0</accession>
<evidence type="ECO:0000259" key="5">
    <source>
        <dbReference type="PROSITE" id="PS51078"/>
    </source>
</evidence>